<dbReference type="Proteomes" id="UP001150603">
    <property type="component" value="Unassembled WGS sequence"/>
</dbReference>
<protein>
    <submittedName>
        <fullName evidence="1">Ataxin-10</fullName>
    </submittedName>
</protein>
<organism evidence="1 2">
    <name type="scientific">Linderina macrospora</name>
    <dbReference type="NCBI Taxonomy" id="4868"/>
    <lineage>
        <taxon>Eukaryota</taxon>
        <taxon>Fungi</taxon>
        <taxon>Fungi incertae sedis</taxon>
        <taxon>Zoopagomycota</taxon>
        <taxon>Kickxellomycotina</taxon>
        <taxon>Kickxellomycetes</taxon>
        <taxon>Kickxellales</taxon>
        <taxon>Kickxellaceae</taxon>
        <taxon>Linderina</taxon>
    </lineage>
</organism>
<evidence type="ECO:0000313" key="1">
    <source>
        <dbReference type="EMBL" id="KAJ1941440.1"/>
    </source>
</evidence>
<dbReference type="EMBL" id="JANBPW010002260">
    <property type="protein sequence ID" value="KAJ1941440.1"/>
    <property type="molecule type" value="Genomic_DNA"/>
</dbReference>
<evidence type="ECO:0000313" key="2">
    <source>
        <dbReference type="Proteomes" id="UP001150603"/>
    </source>
</evidence>
<gene>
    <name evidence="1" type="primary">ATXN10</name>
    <name evidence="1" type="ORF">FBU59_003499</name>
</gene>
<keyword evidence="2" id="KW-1185">Reference proteome</keyword>
<sequence length="447" mass="48812">EAKFAAPVPTAYSDPDRSRRDLCMFIRNSAAMNKANQDSAFDAGILTCISQTITQLVAREITCPEAMKCVSFAAQALSNLSTGNKRIQRSLFESELAPSKSPIDAMIWYLLASVNSRTNMACLVLILNSIKDDVELTELLCKSNAGQLVVGKIGEMFGDNDDDESELKNVLYAVLNQVISAGQFSLVFGKEAAMERYGLLDALAVFCNENKNQRLVAVISQDLAAIITDLLTQIEALLTDIWEVNAEVYNVSSNSDMEMDGVVDAHRSFSALVSILGTVTELGDPSITNMLVEQKTLHGIVRLLGLLNKHLPKIERASQKEAMAASGDTNSPVARLFMFKRDLIRIVSNASHHNTPVQELMRELDGLALVLDHMRIDENHPYIKEHAVVAVRNLLEGNQANQDYVSKLSAMEMAHDPQLAQAGVAATVGEDGKVRISSTSSESTQLP</sequence>
<comment type="caution">
    <text evidence="1">The sequence shown here is derived from an EMBL/GenBank/DDBJ whole genome shotgun (WGS) entry which is preliminary data.</text>
</comment>
<feature type="non-terminal residue" evidence="1">
    <location>
        <position position="1"/>
    </location>
</feature>
<name>A0ACC1J8F1_9FUNG</name>
<accession>A0ACC1J8F1</accession>
<reference evidence="1" key="1">
    <citation type="submission" date="2022-07" db="EMBL/GenBank/DDBJ databases">
        <title>Phylogenomic reconstructions and comparative analyses of Kickxellomycotina fungi.</title>
        <authorList>
            <person name="Reynolds N.K."/>
            <person name="Stajich J.E."/>
            <person name="Barry K."/>
            <person name="Grigoriev I.V."/>
            <person name="Crous P."/>
            <person name="Smith M.E."/>
        </authorList>
    </citation>
    <scope>NUCLEOTIDE SEQUENCE</scope>
    <source>
        <strain evidence="1">NRRL 5244</strain>
    </source>
</reference>
<proteinExistence type="predicted"/>